<feature type="domain" description="Fe2OG dioxygenase" evidence="22">
    <location>
        <begin position="271"/>
        <end position="388"/>
    </location>
</feature>
<feature type="region of interest" description="Disordered" evidence="21">
    <location>
        <begin position="577"/>
        <end position="603"/>
    </location>
</feature>
<accession>A0AAV7NC18</accession>
<dbReference type="Gene3D" id="3.40.50.150">
    <property type="entry name" value="Vaccinia Virus protein VP39"/>
    <property type="match status" value="1"/>
</dbReference>
<dbReference type="InterPro" id="IPR027450">
    <property type="entry name" value="AlkB-like"/>
</dbReference>
<dbReference type="GO" id="GO:0005634">
    <property type="term" value="C:nucleus"/>
    <property type="evidence" value="ECO:0007669"/>
    <property type="project" value="UniProtKB-SubCell"/>
</dbReference>
<keyword evidence="12" id="KW-0694">RNA-binding</keyword>
<dbReference type="Pfam" id="PF09004">
    <property type="entry name" value="ALKBH8_N"/>
    <property type="match status" value="1"/>
</dbReference>
<name>A0AAV7NC18_PLEWA</name>
<dbReference type="PANTHER" id="PTHR13069:SF21">
    <property type="entry name" value="ALKYLATED DNA REPAIR PROTEIN ALKB HOMOLOG 8"/>
    <property type="match status" value="1"/>
</dbReference>
<dbReference type="InterPro" id="IPR000504">
    <property type="entry name" value="RRM_dom"/>
</dbReference>
<dbReference type="SUPFAM" id="SSF54928">
    <property type="entry name" value="RNA-binding domain, RBD"/>
    <property type="match status" value="1"/>
</dbReference>
<dbReference type="GO" id="GO:0000049">
    <property type="term" value="F:tRNA binding"/>
    <property type="evidence" value="ECO:0007669"/>
    <property type="project" value="TreeGrafter"/>
</dbReference>
<dbReference type="InterPro" id="IPR035979">
    <property type="entry name" value="RBD_domain_sf"/>
</dbReference>
<dbReference type="EC" id="2.1.1.229" evidence="5"/>
<evidence type="ECO:0000256" key="13">
    <source>
        <dbReference type="ARBA" id="ARBA00023004"/>
    </source>
</evidence>
<dbReference type="FunFam" id="2.60.120.590:FF:000012">
    <property type="entry name" value="AlkB homolog 8, tRNA methyltransferase"/>
    <property type="match status" value="1"/>
</dbReference>
<dbReference type="AlphaFoldDB" id="A0AAV7NC18"/>
<dbReference type="FunFam" id="3.30.70.330:FF:000313">
    <property type="entry name" value="Alkylated DNA repair protein alkB homolog 8"/>
    <property type="match status" value="1"/>
</dbReference>
<dbReference type="Pfam" id="PF08241">
    <property type="entry name" value="Methyltransf_11"/>
    <property type="match status" value="1"/>
</dbReference>
<keyword evidence="9" id="KW-0949">S-adenosyl-L-methionine</keyword>
<dbReference type="GO" id="GO:0030488">
    <property type="term" value="P:tRNA methylation"/>
    <property type="evidence" value="ECO:0007669"/>
    <property type="project" value="UniProtKB-ARBA"/>
</dbReference>
<dbReference type="InterPro" id="IPR029063">
    <property type="entry name" value="SAM-dependent_MTases_sf"/>
</dbReference>
<evidence type="ECO:0000256" key="18">
    <source>
        <dbReference type="ARBA" id="ARBA00049786"/>
    </source>
</evidence>
<comment type="similarity">
    <text evidence="4">Belongs to the alkB family.</text>
</comment>
<evidence type="ECO:0000256" key="2">
    <source>
        <dbReference type="ARBA" id="ARBA00004123"/>
    </source>
</evidence>
<dbReference type="Gene3D" id="3.30.70.330">
    <property type="match status" value="1"/>
</dbReference>
<dbReference type="InterPro" id="IPR005123">
    <property type="entry name" value="Oxoglu/Fe-dep_dioxygenase_dom"/>
</dbReference>
<dbReference type="GO" id="GO:0046914">
    <property type="term" value="F:transition metal ion binding"/>
    <property type="evidence" value="ECO:0007669"/>
    <property type="project" value="UniProtKB-ARBA"/>
</dbReference>
<evidence type="ECO:0000256" key="21">
    <source>
        <dbReference type="SAM" id="MobiDB-lite"/>
    </source>
</evidence>
<evidence type="ECO:0000256" key="17">
    <source>
        <dbReference type="ARBA" id="ARBA00045506"/>
    </source>
</evidence>
<comment type="caution">
    <text evidence="23">The sequence shown here is derived from an EMBL/GenBank/DDBJ whole genome shotgun (WGS) entry which is preliminary data.</text>
</comment>
<evidence type="ECO:0000256" key="12">
    <source>
        <dbReference type="ARBA" id="ARBA00022884"/>
    </source>
</evidence>
<evidence type="ECO:0000256" key="15">
    <source>
        <dbReference type="ARBA" id="ARBA00023268"/>
    </source>
</evidence>
<keyword evidence="24" id="KW-1185">Reference proteome</keyword>
<proteinExistence type="inferred from homology"/>
<dbReference type="GO" id="GO:0002098">
    <property type="term" value="P:tRNA wobble uridine modification"/>
    <property type="evidence" value="ECO:0007669"/>
    <property type="project" value="TreeGrafter"/>
</dbReference>
<dbReference type="GO" id="GO:0005737">
    <property type="term" value="C:cytoplasm"/>
    <property type="evidence" value="ECO:0007669"/>
    <property type="project" value="UniProtKB-SubCell"/>
</dbReference>
<evidence type="ECO:0000256" key="4">
    <source>
        <dbReference type="ARBA" id="ARBA00007879"/>
    </source>
</evidence>
<evidence type="ECO:0000256" key="6">
    <source>
        <dbReference type="ARBA" id="ARBA00022490"/>
    </source>
</evidence>
<evidence type="ECO:0000256" key="7">
    <source>
        <dbReference type="ARBA" id="ARBA00022603"/>
    </source>
</evidence>
<feature type="region of interest" description="Disordered" evidence="21">
    <location>
        <begin position="400"/>
        <end position="420"/>
    </location>
</feature>
<dbReference type="GO" id="GO:0106335">
    <property type="term" value="F:tRNA (5-carboxymethyluridine(34)-5-O)-methyltransferase activity"/>
    <property type="evidence" value="ECO:0007669"/>
    <property type="project" value="UniProtKB-EC"/>
</dbReference>
<evidence type="ECO:0000256" key="20">
    <source>
        <dbReference type="ARBA" id="ARBA00067723"/>
    </source>
</evidence>
<evidence type="ECO:0000256" key="11">
    <source>
        <dbReference type="ARBA" id="ARBA00022833"/>
    </source>
</evidence>
<dbReference type="PANTHER" id="PTHR13069">
    <property type="entry name" value="ALKYLATED DNA REPAIR PROTEIN ALKB HOMOLOG 8"/>
    <property type="match status" value="1"/>
</dbReference>
<evidence type="ECO:0000256" key="3">
    <source>
        <dbReference type="ARBA" id="ARBA00004496"/>
    </source>
</evidence>
<dbReference type="Proteomes" id="UP001066276">
    <property type="component" value="Chromosome 8"/>
</dbReference>
<dbReference type="Pfam" id="PF00076">
    <property type="entry name" value="RRM_1"/>
    <property type="match status" value="1"/>
</dbReference>
<keyword evidence="13" id="KW-0408">Iron</keyword>
<comment type="function">
    <text evidence="17">Catalyzes the methylation of 5-carboxymethyl uridine to 5-methylcarboxymethyl uridine at the wobble position of the anticodon loop in tRNA via its methyltransferase domain. Catalyzes the last step in the formation of 5-methylcarboxymethyl uridine at the wobble position of the anticodon loop in target tRNA. Has a preference for tRNA(Arg) and tRNA(Glu), and does not bind tRNA(Lys). Binds tRNA and catalyzes the iron and alpha-ketoglutarate dependent hydroxylation of 5-methylcarboxymethyl uridine at the wobble position of the anticodon loop in tRNA via its dioxygenase domain, giving rise to 5-(S)-methoxycarbonylhydroxymethyluridine; has a preference for tRNA(Gly). Required for normal survival after DNA damage. May inhibit apoptosis and promote cell survival and angiogenesis.</text>
</comment>
<protein>
    <recommendedName>
        <fullName evidence="20">tRNA (carboxymethyluridine(34)-5-O)-methyltransferase ALKBH8</fullName>
        <ecNumber evidence="5">2.1.1.229</ecNumber>
    </recommendedName>
    <alternativeName>
        <fullName evidence="18">Alkylated DNA repair protein alkB homolog 8</fullName>
    </alternativeName>
    <alternativeName>
        <fullName evidence="19">S-adenosyl-L-methionine-dependent tRNA methyltransferase ALKBH8</fullName>
    </alternativeName>
</protein>
<evidence type="ECO:0000313" key="24">
    <source>
        <dbReference type="Proteomes" id="UP001066276"/>
    </source>
</evidence>
<gene>
    <name evidence="23" type="ORF">NDU88_001858</name>
</gene>
<dbReference type="SUPFAM" id="SSF53335">
    <property type="entry name" value="S-adenosyl-L-methionine-dependent methyltransferases"/>
    <property type="match status" value="1"/>
</dbReference>
<evidence type="ECO:0000259" key="22">
    <source>
        <dbReference type="PROSITE" id="PS51471"/>
    </source>
</evidence>
<keyword evidence="14" id="KW-0539">Nucleus</keyword>
<dbReference type="Gene3D" id="2.60.120.590">
    <property type="entry name" value="Alpha-ketoglutarate-dependent dioxygenase AlkB-like"/>
    <property type="match status" value="1"/>
</dbReference>
<dbReference type="InterPro" id="IPR012677">
    <property type="entry name" value="Nucleotide-bd_a/b_plait_sf"/>
</dbReference>
<organism evidence="23 24">
    <name type="scientific">Pleurodeles waltl</name>
    <name type="common">Iberian ribbed newt</name>
    <dbReference type="NCBI Taxonomy" id="8319"/>
    <lineage>
        <taxon>Eukaryota</taxon>
        <taxon>Metazoa</taxon>
        <taxon>Chordata</taxon>
        <taxon>Craniata</taxon>
        <taxon>Vertebrata</taxon>
        <taxon>Euteleostomi</taxon>
        <taxon>Amphibia</taxon>
        <taxon>Batrachia</taxon>
        <taxon>Caudata</taxon>
        <taxon>Salamandroidea</taxon>
        <taxon>Salamandridae</taxon>
        <taxon>Pleurodelinae</taxon>
        <taxon>Pleurodeles</taxon>
    </lineage>
</organism>
<evidence type="ECO:0000256" key="5">
    <source>
        <dbReference type="ARBA" id="ARBA00012808"/>
    </source>
</evidence>
<dbReference type="SUPFAM" id="SSF51197">
    <property type="entry name" value="Clavaminate synthase-like"/>
    <property type="match status" value="1"/>
</dbReference>
<evidence type="ECO:0000256" key="16">
    <source>
        <dbReference type="ARBA" id="ARBA00034996"/>
    </source>
</evidence>
<dbReference type="GO" id="GO:0016706">
    <property type="term" value="F:2-oxoglutarate-dependent dioxygenase activity"/>
    <property type="evidence" value="ECO:0007669"/>
    <property type="project" value="InterPro"/>
</dbReference>
<dbReference type="CDD" id="cd02440">
    <property type="entry name" value="AdoMet_MTases"/>
    <property type="match status" value="1"/>
</dbReference>
<dbReference type="EMBL" id="JANPWB010000012">
    <property type="protein sequence ID" value="KAJ1113616.1"/>
    <property type="molecule type" value="Genomic_DNA"/>
</dbReference>
<feature type="compositionally biased region" description="Basic and acidic residues" evidence="21">
    <location>
        <begin position="577"/>
        <end position="586"/>
    </location>
</feature>
<comment type="catalytic activity">
    <reaction evidence="16">
        <text>5-(carboxymethyl)uridine(34) in tRNA + S-adenosyl-L-methionine = 5-(2-methoxy-2-oxoethyl)uridine(34) in tRNA + S-adenosyl-L-homocysteine</text>
        <dbReference type="Rhea" id="RHEA:43208"/>
        <dbReference type="Rhea" id="RHEA-COMP:10407"/>
        <dbReference type="Rhea" id="RHEA-COMP:10408"/>
        <dbReference type="ChEBI" id="CHEBI:57856"/>
        <dbReference type="ChEBI" id="CHEBI:59789"/>
        <dbReference type="ChEBI" id="CHEBI:74851"/>
        <dbReference type="ChEBI" id="CHEBI:74882"/>
        <dbReference type="EC" id="2.1.1.229"/>
    </reaction>
</comment>
<evidence type="ECO:0000256" key="14">
    <source>
        <dbReference type="ARBA" id="ARBA00023242"/>
    </source>
</evidence>
<keyword evidence="11" id="KW-0862">Zinc</keyword>
<reference evidence="23" key="1">
    <citation type="journal article" date="2022" name="bioRxiv">
        <title>Sequencing and chromosome-scale assembly of the giantPleurodeles waltlgenome.</title>
        <authorList>
            <person name="Brown T."/>
            <person name="Elewa A."/>
            <person name="Iarovenko S."/>
            <person name="Subramanian E."/>
            <person name="Araus A.J."/>
            <person name="Petzold A."/>
            <person name="Susuki M."/>
            <person name="Suzuki K.-i.T."/>
            <person name="Hayashi T."/>
            <person name="Toyoda A."/>
            <person name="Oliveira C."/>
            <person name="Osipova E."/>
            <person name="Leigh N.D."/>
            <person name="Simon A."/>
            <person name="Yun M.H."/>
        </authorList>
    </citation>
    <scope>NUCLEOTIDE SEQUENCE</scope>
    <source>
        <strain evidence="23">20211129_DDA</strain>
        <tissue evidence="23">Liver</tissue>
    </source>
</reference>
<dbReference type="Pfam" id="PF13532">
    <property type="entry name" value="2OG-FeII_Oxy_2"/>
    <property type="match status" value="1"/>
</dbReference>
<sequence length="721" mass="80204">MDGGAAPQPVDHDRQALLAQICPSEALPAAILDESSNMGSDDTLQSARLIMDCEQQSIPKLTKEAKKLLRKQNKARHTLLRHEGIDSVPYATQNLVVANGGLGNGVCRQQLLSILAKCGVVEVLLMPPNKPYSFVRYGTIEEAKRAYTTLSGEEIMPNDSEQRISLYLNFVEKVHWEDFGPPPMPPGLRVIDDFVTVEDEESMLQSIDWATDKENESAQKSLKHRKVKHYGFEFRYDNNNVDKNKPLPGGFPEICELMLEKVVAQGLIEFKPDQLTVNQYEPGQGIPPHIDTHSAFEDGLISLSLGAQIVMDFKHPDGRTVAVLLPRRSLLVMTGESRYLWSHGITPRKFDVVQASEGLSVGAITVDAGDITLNKRGTRTSFTFRKVRTIPCNCAYPSVCDSQNSHQKPNSPSVPGSNTDASKLEQEYVHHVYEEIAGHFSSTRHTPWPKIVDFLKGLPKGSLVADIGCGNGKYLGLVKELYMVGCDRSKNLVDICGEKNFEAFVGDALSVPLRSFSFDAVISIAVIHHFSTEERRLASISELVRLLKPGGKALIYVWAMEQEYMKQKSKYLKENRNNRGTQDVHDSVTSMLPGERGLDENSQEAACTYRATSDEKHKDCHSSPCVNPKLPVHTNRTAFDSQDVLVPWHLKSGNKTKDRPGGSPTPLPGSDGQQAGSPVFHRYYHVFCEGELEALCQKLGNIRIQQSYHDQGNWCVILEKL</sequence>
<dbReference type="InterPro" id="IPR015095">
    <property type="entry name" value="AlkB_hom8_N"/>
</dbReference>
<comment type="subcellular location">
    <subcellularLocation>
        <location evidence="3">Cytoplasm</location>
    </subcellularLocation>
    <subcellularLocation>
        <location evidence="2">Nucleus</location>
    </subcellularLocation>
</comment>
<dbReference type="PROSITE" id="PS51471">
    <property type="entry name" value="FE2OG_OXY"/>
    <property type="match status" value="1"/>
</dbReference>
<dbReference type="CDD" id="cd12431">
    <property type="entry name" value="RRM_ALKBH8"/>
    <property type="match status" value="1"/>
</dbReference>
<feature type="region of interest" description="Disordered" evidence="21">
    <location>
        <begin position="651"/>
        <end position="675"/>
    </location>
</feature>
<comment type="cofactor">
    <cofactor evidence="1">
        <name>Fe(2+)</name>
        <dbReference type="ChEBI" id="CHEBI:29033"/>
    </cofactor>
</comment>
<keyword evidence="6" id="KW-0963">Cytoplasm</keyword>
<evidence type="ECO:0000256" key="9">
    <source>
        <dbReference type="ARBA" id="ARBA00022691"/>
    </source>
</evidence>
<keyword evidence="8" id="KW-0808">Transferase</keyword>
<dbReference type="InterPro" id="IPR034256">
    <property type="entry name" value="ALKBH8_RRM"/>
</dbReference>
<evidence type="ECO:0000313" key="23">
    <source>
        <dbReference type="EMBL" id="KAJ1113616.1"/>
    </source>
</evidence>
<evidence type="ECO:0000256" key="8">
    <source>
        <dbReference type="ARBA" id="ARBA00022679"/>
    </source>
</evidence>
<dbReference type="InterPro" id="IPR037151">
    <property type="entry name" value="AlkB-like_sf"/>
</dbReference>
<dbReference type="GO" id="GO:0008757">
    <property type="term" value="F:S-adenosylmethionine-dependent methyltransferase activity"/>
    <property type="evidence" value="ECO:0007669"/>
    <property type="project" value="InterPro"/>
</dbReference>
<dbReference type="InterPro" id="IPR013216">
    <property type="entry name" value="Methyltransf_11"/>
</dbReference>
<keyword evidence="10" id="KW-0479">Metal-binding</keyword>
<dbReference type="InterPro" id="IPR051422">
    <property type="entry name" value="AlkB_tRNA_MeTrf/Diox"/>
</dbReference>
<evidence type="ECO:0000256" key="1">
    <source>
        <dbReference type="ARBA" id="ARBA00001954"/>
    </source>
</evidence>
<keyword evidence="15" id="KW-0511">Multifunctional enzyme</keyword>
<evidence type="ECO:0000256" key="19">
    <source>
        <dbReference type="ARBA" id="ARBA00049802"/>
    </source>
</evidence>
<keyword evidence="7" id="KW-0489">Methyltransferase</keyword>
<evidence type="ECO:0000256" key="10">
    <source>
        <dbReference type="ARBA" id="ARBA00022723"/>
    </source>
</evidence>